<reference evidence="8 9" key="1">
    <citation type="submission" date="2017-07" db="EMBL/GenBank/DDBJ databases">
        <title>An improved, manually edited Actinidia chinensis var. chinensis (kiwifruit) genome highlights the challenges associated with draft genomes and gene prediction in plants.</title>
        <authorList>
            <person name="Pilkington S."/>
            <person name="Crowhurst R."/>
            <person name="Hilario E."/>
            <person name="Nardozza S."/>
            <person name="Fraser L."/>
            <person name="Peng Y."/>
            <person name="Gunaseelan K."/>
            <person name="Simpson R."/>
            <person name="Tahir J."/>
            <person name="Deroles S."/>
            <person name="Templeton K."/>
            <person name="Luo Z."/>
            <person name="Davy M."/>
            <person name="Cheng C."/>
            <person name="Mcneilage M."/>
            <person name="Scaglione D."/>
            <person name="Liu Y."/>
            <person name="Zhang Q."/>
            <person name="Datson P."/>
            <person name="De Silva N."/>
            <person name="Gardiner S."/>
            <person name="Bassett H."/>
            <person name="Chagne D."/>
            <person name="Mccallum J."/>
            <person name="Dzierzon H."/>
            <person name="Deng C."/>
            <person name="Wang Y.-Y."/>
            <person name="Barron N."/>
            <person name="Manako K."/>
            <person name="Bowen J."/>
            <person name="Foster T."/>
            <person name="Erridge Z."/>
            <person name="Tiffin H."/>
            <person name="Waite C."/>
            <person name="Davies K."/>
            <person name="Grierson E."/>
            <person name="Laing W."/>
            <person name="Kirk R."/>
            <person name="Chen X."/>
            <person name="Wood M."/>
            <person name="Montefiori M."/>
            <person name="Brummell D."/>
            <person name="Schwinn K."/>
            <person name="Catanach A."/>
            <person name="Fullerton C."/>
            <person name="Li D."/>
            <person name="Meiyalaghan S."/>
            <person name="Nieuwenhuizen N."/>
            <person name="Read N."/>
            <person name="Prakash R."/>
            <person name="Hunter D."/>
            <person name="Zhang H."/>
            <person name="Mckenzie M."/>
            <person name="Knabel M."/>
            <person name="Harris A."/>
            <person name="Allan A."/>
            <person name="Chen A."/>
            <person name="Janssen B."/>
            <person name="Plunkett B."/>
            <person name="Dwamena C."/>
            <person name="Voogd C."/>
            <person name="Leif D."/>
            <person name="Lafferty D."/>
            <person name="Souleyre E."/>
            <person name="Varkonyi-Gasic E."/>
            <person name="Gambi F."/>
            <person name="Hanley J."/>
            <person name="Yao J.-L."/>
            <person name="Cheung J."/>
            <person name="David K."/>
            <person name="Warren B."/>
            <person name="Marsh K."/>
            <person name="Snowden K."/>
            <person name="Lin-Wang K."/>
            <person name="Brian L."/>
            <person name="Martinez-Sanchez M."/>
            <person name="Wang M."/>
            <person name="Ileperuma N."/>
            <person name="Macnee N."/>
            <person name="Campin R."/>
            <person name="Mcatee P."/>
            <person name="Drummond R."/>
            <person name="Espley R."/>
            <person name="Ireland H."/>
            <person name="Wu R."/>
            <person name="Atkinson R."/>
            <person name="Karunairetnam S."/>
            <person name="Bulley S."/>
            <person name="Chunkath S."/>
            <person name="Hanley Z."/>
            <person name="Storey R."/>
            <person name="Thrimawithana A."/>
            <person name="Thomson S."/>
            <person name="David C."/>
            <person name="Testolin R."/>
        </authorList>
    </citation>
    <scope>NUCLEOTIDE SEQUENCE [LARGE SCALE GENOMIC DNA]</scope>
    <source>
        <strain evidence="9">cv. Red5</strain>
        <tissue evidence="8">Young leaf</tissue>
    </source>
</reference>
<proteinExistence type="inferred from homology"/>
<dbReference type="SUPFAM" id="SSF103481">
    <property type="entry name" value="Multidrug resistance efflux transporter EmrE"/>
    <property type="match status" value="1"/>
</dbReference>
<feature type="transmembrane region" description="Helical" evidence="7">
    <location>
        <begin position="315"/>
        <end position="332"/>
    </location>
</feature>
<keyword evidence="3 7" id="KW-0813">Transport</keyword>
<feature type="transmembrane region" description="Helical" evidence="7">
    <location>
        <begin position="17"/>
        <end position="38"/>
    </location>
</feature>
<comment type="similarity">
    <text evidence="2 7">Belongs to the purine permeases (TC 2.A.7.14) family.</text>
</comment>
<evidence type="ECO:0000256" key="6">
    <source>
        <dbReference type="ARBA" id="ARBA00023136"/>
    </source>
</evidence>
<keyword evidence="4 7" id="KW-0812">Transmembrane</keyword>
<dbReference type="EMBL" id="NKQK01000019">
    <property type="protein sequence ID" value="PSS02950.1"/>
    <property type="molecule type" value="Genomic_DNA"/>
</dbReference>
<accession>A0A2R6Q6Q6</accession>
<dbReference type="Pfam" id="PF16913">
    <property type="entry name" value="PUNUT"/>
    <property type="match status" value="1"/>
</dbReference>
<dbReference type="PANTHER" id="PTHR31376:SF17">
    <property type="entry name" value="PURINE PERMEASE 21-RELATED"/>
    <property type="match status" value="1"/>
</dbReference>
<dbReference type="InterPro" id="IPR037185">
    <property type="entry name" value="EmrE-like"/>
</dbReference>
<feature type="transmembrane region" description="Helical" evidence="7">
    <location>
        <begin position="50"/>
        <end position="70"/>
    </location>
</feature>
<dbReference type="GO" id="GO:0015211">
    <property type="term" value="F:purine nucleoside transmembrane transporter activity"/>
    <property type="evidence" value="ECO:0007669"/>
    <property type="project" value="UniProtKB-UniRule"/>
</dbReference>
<dbReference type="Gramene" id="PSS02950">
    <property type="protein sequence ID" value="PSS02950"/>
    <property type="gene ID" value="CEY00_Acc21331"/>
</dbReference>
<feature type="transmembrane region" description="Helical" evidence="7">
    <location>
        <begin position="217"/>
        <end position="238"/>
    </location>
</feature>
<dbReference type="Proteomes" id="UP000241394">
    <property type="component" value="Chromosome LG19"/>
</dbReference>
<keyword evidence="6 7" id="KW-0472">Membrane</keyword>
<gene>
    <name evidence="8" type="ORF">CEY00_Acc21331</name>
</gene>
<dbReference type="InParanoid" id="A0A2R6Q6Q6"/>
<comment type="subcellular location">
    <subcellularLocation>
        <location evidence="1 7">Membrane</location>
        <topology evidence="1 7">Multi-pass membrane protein</topology>
    </subcellularLocation>
</comment>
<comment type="caution">
    <text evidence="8">The sequence shown here is derived from an EMBL/GenBank/DDBJ whole genome shotgun (WGS) entry which is preliminary data.</text>
</comment>
<evidence type="ECO:0000256" key="1">
    <source>
        <dbReference type="ARBA" id="ARBA00004141"/>
    </source>
</evidence>
<feature type="transmembrane region" description="Helical" evidence="7">
    <location>
        <begin position="288"/>
        <end position="308"/>
    </location>
</feature>
<protein>
    <recommendedName>
        <fullName evidence="7">Probable purine permease</fullName>
    </recommendedName>
</protein>
<dbReference type="STRING" id="1590841.A0A2R6Q6Q6"/>
<feature type="transmembrane region" description="Helical" evidence="7">
    <location>
        <begin position="117"/>
        <end position="139"/>
    </location>
</feature>
<keyword evidence="5 7" id="KW-1133">Transmembrane helix</keyword>
<dbReference type="InterPro" id="IPR030182">
    <property type="entry name" value="PUP_plant"/>
</dbReference>
<keyword evidence="9" id="KW-1185">Reference proteome</keyword>
<evidence type="ECO:0000256" key="4">
    <source>
        <dbReference type="ARBA" id="ARBA00022692"/>
    </source>
</evidence>
<dbReference type="AlphaFoldDB" id="A0A2R6Q6Q6"/>
<evidence type="ECO:0000256" key="7">
    <source>
        <dbReference type="RuleBase" id="RU368015"/>
    </source>
</evidence>
<feature type="transmembrane region" description="Helical" evidence="7">
    <location>
        <begin position="186"/>
        <end position="205"/>
    </location>
</feature>
<reference evidence="9" key="2">
    <citation type="journal article" date="2018" name="BMC Genomics">
        <title>A manually annotated Actinidia chinensis var. chinensis (kiwifruit) genome highlights the challenges associated with draft genomes and gene prediction in plants.</title>
        <authorList>
            <person name="Pilkington S.M."/>
            <person name="Crowhurst R."/>
            <person name="Hilario E."/>
            <person name="Nardozza S."/>
            <person name="Fraser L."/>
            <person name="Peng Y."/>
            <person name="Gunaseelan K."/>
            <person name="Simpson R."/>
            <person name="Tahir J."/>
            <person name="Deroles S.C."/>
            <person name="Templeton K."/>
            <person name="Luo Z."/>
            <person name="Davy M."/>
            <person name="Cheng C."/>
            <person name="McNeilage M."/>
            <person name="Scaglione D."/>
            <person name="Liu Y."/>
            <person name="Zhang Q."/>
            <person name="Datson P."/>
            <person name="De Silva N."/>
            <person name="Gardiner S.E."/>
            <person name="Bassett H."/>
            <person name="Chagne D."/>
            <person name="McCallum J."/>
            <person name="Dzierzon H."/>
            <person name="Deng C."/>
            <person name="Wang Y.Y."/>
            <person name="Barron L."/>
            <person name="Manako K."/>
            <person name="Bowen J."/>
            <person name="Foster T.M."/>
            <person name="Erridge Z.A."/>
            <person name="Tiffin H."/>
            <person name="Waite C.N."/>
            <person name="Davies K.M."/>
            <person name="Grierson E.P."/>
            <person name="Laing W.A."/>
            <person name="Kirk R."/>
            <person name="Chen X."/>
            <person name="Wood M."/>
            <person name="Montefiori M."/>
            <person name="Brummell D.A."/>
            <person name="Schwinn K.E."/>
            <person name="Catanach A."/>
            <person name="Fullerton C."/>
            <person name="Li D."/>
            <person name="Meiyalaghan S."/>
            <person name="Nieuwenhuizen N."/>
            <person name="Read N."/>
            <person name="Prakash R."/>
            <person name="Hunter D."/>
            <person name="Zhang H."/>
            <person name="McKenzie M."/>
            <person name="Knabel M."/>
            <person name="Harris A."/>
            <person name="Allan A.C."/>
            <person name="Gleave A."/>
            <person name="Chen A."/>
            <person name="Janssen B.J."/>
            <person name="Plunkett B."/>
            <person name="Ampomah-Dwamena C."/>
            <person name="Voogd C."/>
            <person name="Leif D."/>
            <person name="Lafferty D."/>
            <person name="Souleyre E.J.F."/>
            <person name="Varkonyi-Gasic E."/>
            <person name="Gambi F."/>
            <person name="Hanley J."/>
            <person name="Yao J.L."/>
            <person name="Cheung J."/>
            <person name="David K.M."/>
            <person name="Warren B."/>
            <person name="Marsh K."/>
            <person name="Snowden K.C."/>
            <person name="Lin-Wang K."/>
            <person name="Brian L."/>
            <person name="Martinez-Sanchez M."/>
            <person name="Wang M."/>
            <person name="Ileperuma N."/>
            <person name="Macnee N."/>
            <person name="Campin R."/>
            <person name="McAtee P."/>
            <person name="Drummond R.S.M."/>
            <person name="Espley R.V."/>
            <person name="Ireland H.S."/>
            <person name="Wu R."/>
            <person name="Atkinson R.G."/>
            <person name="Karunairetnam S."/>
            <person name="Bulley S."/>
            <person name="Chunkath S."/>
            <person name="Hanley Z."/>
            <person name="Storey R."/>
            <person name="Thrimawithana A.H."/>
            <person name="Thomson S."/>
            <person name="David C."/>
            <person name="Testolin R."/>
            <person name="Huang H."/>
            <person name="Hellens R.P."/>
            <person name="Schaffer R.J."/>
        </authorList>
    </citation>
    <scope>NUCLEOTIDE SEQUENCE [LARGE SCALE GENOMIC DNA]</scope>
    <source>
        <strain evidence="9">cv. Red5</strain>
    </source>
</reference>
<feature type="transmembrane region" description="Helical" evidence="7">
    <location>
        <begin position="90"/>
        <end position="110"/>
    </location>
</feature>
<evidence type="ECO:0000256" key="5">
    <source>
        <dbReference type="ARBA" id="ARBA00022989"/>
    </source>
</evidence>
<dbReference type="GO" id="GO:0005345">
    <property type="term" value="F:purine nucleobase transmembrane transporter activity"/>
    <property type="evidence" value="ECO:0007669"/>
    <property type="project" value="UniProtKB-UniRule"/>
</dbReference>
<dbReference type="PANTHER" id="PTHR31376">
    <property type="entry name" value="OS09G0467300 PROTEIN-RELATED"/>
    <property type="match status" value="1"/>
</dbReference>
<evidence type="ECO:0000256" key="3">
    <source>
        <dbReference type="ARBA" id="ARBA00022448"/>
    </source>
</evidence>
<comment type="caution">
    <text evidence="7">Lacks conserved residue(s) required for the propagation of feature annotation.</text>
</comment>
<organism evidence="8 9">
    <name type="scientific">Actinidia chinensis var. chinensis</name>
    <name type="common">Chinese soft-hair kiwi</name>
    <dbReference type="NCBI Taxonomy" id="1590841"/>
    <lineage>
        <taxon>Eukaryota</taxon>
        <taxon>Viridiplantae</taxon>
        <taxon>Streptophyta</taxon>
        <taxon>Embryophyta</taxon>
        <taxon>Tracheophyta</taxon>
        <taxon>Spermatophyta</taxon>
        <taxon>Magnoliopsida</taxon>
        <taxon>eudicotyledons</taxon>
        <taxon>Gunneridae</taxon>
        <taxon>Pentapetalae</taxon>
        <taxon>asterids</taxon>
        <taxon>Ericales</taxon>
        <taxon>Actinidiaceae</taxon>
        <taxon>Actinidia</taxon>
    </lineage>
</organism>
<dbReference type="OMA" id="IFFKENM"/>
<feature type="transmembrane region" description="Helical" evidence="7">
    <location>
        <begin position="259"/>
        <end position="282"/>
    </location>
</feature>
<dbReference type="OrthoDB" id="1717816at2759"/>
<name>A0A2R6Q6Q6_ACTCC</name>
<dbReference type="GO" id="GO:0016020">
    <property type="term" value="C:membrane"/>
    <property type="evidence" value="ECO:0007669"/>
    <property type="project" value="UniProtKB-SubCell"/>
</dbReference>
<evidence type="ECO:0000313" key="9">
    <source>
        <dbReference type="Proteomes" id="UP000241394"/>
    </source>
</evidence>
<evidence type="ECO:0000256" key="2">
    <source>
        <dbReference type="ARBA" id="ARBA00006213"/>
    </source>
</evidence>
<sequence>MDISSQTNTPQLRNYKLWLRMVVFTLFVLFGQSTATLLGRVYYSKGGKSIWLAALMETLGFPILIPFSLYFSPPKDRPNYNNPTHTPSKLILAAIYASLGLLQAVDNILYSIGLSSLPVSTFSLISATQLAFNAFFSFFLNAQKITPQIVNSLFLLTISSTLLVLQRDSENSESISRRKYEIGFSCTVVASLLFSLLLSLTQLVIHKVVQRETFHAVLDMIIYQSLVATFVNVVALFASKEWNGLRKEMENFEPGRVSYVMVLVGIAVSWQAYSIGAIGLIFEVSSLFSNAIGTLGLPIVPILAVIFFHDKMNGLKVIAMLLAIWGFASYLYHQYLDNSTSQIDRGNVNAIPDLSTTERCQQVE</sequence>
<evidence type="ECO:0000313" key="8">
    <source>
        <dbReference type="EMBL" id="PSS02950.1"/>
    </source>
</evidence>